<dbReference type="Pfam" id="PF01328">
    <property type="entry name" value="Peroxidase_2"/>
    <property type="match status" value="1"/>
</dbReference>
<proteinExistence type="inferred from homology"/>
<gene>
    <name evidence="9" type="ORF">SEPMUDRAFT_165575</name>
</gene>
<dbReference type="InterPro" id="IPR000028">
    <property type="entry name" value="Chloroperoxidase"/>
</dbReference>
<reference evidence="9 10" key="1">
    <citation type="journal article" date="2012" name="PLoS Pathog.">
        <title>Diverse lifestyles and strategies of plant pathogenesis encoded in the genomes of eighteen Dothideomycetes fungi.</title>
        <authorList>
            <person name="Ohm R.A."/>
            <person name="Feau N."/>
            <person name="Henrissat B."/>
            <person name="Schoch C.L."/>
            <person name="Horwitz B.A."/>
            <person name="Barry K.W."/>
            <person name="Condon B.J."/>
            <person name="Copeland A.C."/>
            <person name="Dhillon B."/>
            <person name="Glaser F."/>
            <person name="Hesse C.N."/>
            <person name="Kosti I."/>
            <person name="LaButti K."/>
            <person name="Lindquist E.A."/>
            <person name="Lucas S."/>
            <person name="Salamov A.A."/>
            <person name="Bradshaw R.E."/>
            <person name="Ciuffetti L."/>
            <person name="Hamelin R.C."/>
            <person name="Kema G.H.J."/>
            <person name="Lawrence C."/>
            <person name="Scott J.A."/>
            <person name="Spatafora J.W."/>
            <person name="Turgeon B.G."/>
            <person name="de Wit P.J.G.M."/>
            <person name="Zhong S."/>
            <person name="Goodwin S.B."/>
            <person name="Grigoriev I.V."/>
        </authorList>
    </citation>
    <scope>NUCLEOTIDE SEQUENCE [LARGE SCALE GENOMIC DNA]</scope>
    <source>
        <strain evidence="9 10">SO2202</strain>
    </source>
</reference>
<evidence type="ECO:0000256" key="7">
    <source>
        <dbReference type="ARBA" id="ARBA00025795"/>
    </source>
</evidence>
<sequence length="390" mass="41320">MDPVEMAERDALVVRQAPGSNVCPFNPDHRGAVPFNPKYPYCGAQNGAPGFQICANNRVPARGDTAHAYQAPGPNDIRGPCPGLNTAANHGFLSRDGIVTFAELTDAQQNVYGVGYDLAVLLAVLGVGLDGDPITTKLSLGCDATSRTATPGLGPEGGLSTHNKFEGDTSLTRNDFYLANGDNFRFNRTLYNMMSQTTGGENIALYRFQRYQQSLNENGNFYFGPKSVLLFGAASFLYELFPSFGGFGTPDQTTMDFFFIKEQLPPNWFSRVDPYTIPLIAAEIAAQYFLHPVAFGGNTGKPNTFVGVGTQGPYISNNTIPGSPAGVACLLYQIATENIPSAIGGGGAANDAIPASSLNFMRNTLNPLFTNSSLSGAAAFGCPIVTGTAS</sequence>
<dbReference type="AlphaFoldDB" id="M3AUS4"/>
<accession>M3AUS4</accession>
<evidence type="ECO:0000256" key="4">
    <source>
        <dbReference type="ARBA" id="ARBA00022723"/>
    </source>
</evidence>
<evidence type="ECO:0000256" key="1">
    <source>
        <dbReference type="ARBA" id="ARBA00001970"/>
    </source>
</evidence>
<keyword evidence="5" id="KW-0560">Oxidoreductase</keyword>
<dbReference type="Proteomes" id="UP000016931">
    <property type="component" value="Unassembled WGS sequence"/>
</dbReference>
<dbReference type="Gene3D" id="1.10.489.10">
    <property type="entry name" value="Chloroperoxidase-like"/>
    <property type="match status" value="1"/>
</dbReference>
<comment type="cofactor">
    <cofactor evidence="1">
        <name>heme b</name>
        <dbReference type="ChEBI" id="CHEBI:60344"/>
    </cofactor>
</comment>
<evidence type="ECO:0000256" key="5">
    <source>
        <dbReference type="ARBA" id="ARBA00023002"/>
    </source>
</evidence>
<dbReference type="OMA" id="NGHNKFE"/>
<name>M3AUS4_SPHMS</name>
<dbReference type="SUPFAM" id="SSF47571">
    <property type="entry name" value="Cloroperoxidase"/>
    <property type="match status" value="1"/>
</dbReference>
<dbReference type="GO" id="GO:0046872">
    <property type="term" value="F:metal ion binding"/>
    <property type="evidence" value="ECO:0007669"/>
    <property type="project" value="UniProtKB-KW"/>
</dbReference>
<feature type="domain" description="Heme haloperoxidase family profile" evidence="8">
    <location>
        <begin position="65"/>
        <end position="286"/>
    </location>
</feature>
<dbReference type="PROSITE" id="PS51405">
    <property type="entry name" value="HEME_HALOPEROXIDASE"/>
    <property type="match status" value="1"/>
</dbReference>
<dbReference type="HOGENOM" id="CLU_029871_5_0_1"/>
<keyword evidence="6" id="KW-0408">Iron</keyword>
<comment type="similarity">
    <text evidence="7">Belongs to the chloroperoxidase family.</text>
</comment>
<evidence type="ECO:0000259" key="8">
    <source>
        <dbReference type="PROSITE" id="PS51405"/>
    </source>
</evidence>
<keyword evidence="3" id="KW-0349">Heme</keyword>
<keyword evidence="10" id="KW-1185">Reference proteome</keyword>
<keyword evidence="4" id="KW-0479">Metal-binding</keyword>
<evidence type="ECO:0000256" key="2">
    <source>
        <dbReference type="ARBA" id="ARBA00022559"/>
    </source>
</evidence>
<organism evidence="9 10">
    <name type="scientific">Sphaerulina musiva (strain SO2202)</name>
    <name type="common">Poplar stem canker fungus</name>
    <name type="synonym">Septoria musiva</name>
    <dbReference type="NCBI Taxonomy" id="692275"/>
    <lineage>
        <taxon>Eukaryota</taxon>
        <taxon>Fungi</taxon>
        <taxon>Dikarya</taxon>
        <taxon>Ascomycota</taxon>
        <taxon>Pezizomycotina</taxon>
        <taxon>Dothideomycetes</taxon>
        <taxon>Dothideomycetidae</taxon>
        <taxon>Mycosphaerellales</taxon>
        <taxon>Mycosphaerellaceae</taxon>
        <taxon>Sphaerulina</taxon>
    </lineage>
</organism>
<dbReference type="OrthoDB" id="407298at2759"/>
<evidence type="ECO:0000313" key="10">
    <source>
        <dbReference type="Proteomes" id="UP000016931"/>
    </source>
</evidence>
<dbReference type="InterPro" id="IPR036851">
    <property type="entry name" value="Chloroperoxidase-like_sf"/>
</dbReference>
<dbReference type="GeneID" id="27905317"/>
<dbReference type="eggNOG" id="ENOG502S6CG">
    <property type="taxonomic scope" value="Eukaryota"/>
</dbReference>
<dbReference type="PANTHER" id="PTHR33577:SF15">
    <property type="entry name" value="HEME HALOPEROXIDASE FAMILY PROFILE DOMAIN-CONTAINING PROTEIN"/>
    <property type="match status" value="1"/>
</dbReference>
<dbReference type="PANTHER" id="PTHR33577">
    <property type="entry name" value="STERIGMATOCYSTIN BIOSYNTHESIS PEROXIDASE STCC-RELATED"/>
    <property type="match status" value="1"/>
</dbReference>
<evidence type="ECO:0000256" key="6">
    <source>
        <dbReference type="ARBA" id="ARBA00023004"/>
    </source>
</evidence>
<dbReference type="EMBL" id="KB456268">
    <property type="protein sequence ID" value="EMF09816.1"/>
    <property type="molecule type" value="Genomic_DNA"/>
</dbReference>
<protein>
    <submittedName>
        <fullName evidence="9">Cloroperoxidase</fullName>
    </submittedName>
</protein>
<dbReference type="GO" id="GO:0004601">
    <property type="term" value="F:peroxidase activity"/>
    <property type="evidence" value="ECO:0007669"/>
    <property type="project" value="UniProtKB-KW"/>
</dbReference>
<dbReference type="RefSeq" id="XP_016757937.1">
    <property type="nucleotide sequence ID" value="XM_016908180.1"/>
</dbReference>
<evidence type="ECO:0000313" key="9">
    <source>
        <dbReference type="EMBL" id="EMF09816.1"/>
    </source>
</evidence>
<keyword evidence="2 9" id="KW-0575">Peroxidase</keyword>
<evidence type="ECO:0000256" key="3">
    <source>
        <dbReference type="ARBA" id="ARBA00022617"/>
    </source>
</evidence>